<gene>
    <name evidence="1" type="ORF">SAMN05216417_10584</name>
</gene>
<sequence>MPESTQEKLKPLEPLKGDDRERMGRLFEEITGKVQEMSAIMNRLHGTPVRWSSFRISSSAGSAGTSTDGPGIITVVCNEETGECGCYDHEAGTCGPCPELPPDFP</sequence>
<accession>A0A1I7GMA1</accession>
<organism evidence="1 2">
    <name type="scientific">Nitrosospira multiformis</name>
    <dbReference type="NCBI Taxonomy" id="1231"/>
    <lineage>
        <taxon>Bacteria</taxon>
        <taxon>Pseudomonadati</taxon>
        <taxon>Pseudomonadota</taxon>
        <taxon>Betaproteobacteria</taxon>
        <taxon>Nitrosomonadales</taxon>
        <taxon>Nitrosomonadaceae</taxon>
        <taxon>Nitrosospira</taxon>
    </lineage>
</organism>
<dbReference type="Proteomes" id="UP000182649">
    <property type="component" value="Unassembled WGS sequence"/>
</dbReference>
<evidence type="ECO:0000313" key="1">
    <source>
        <dbReference type="EMBL" id="SFU49539.1"/>
    </source>
</evidence>
<dbReference type="AlphaFoldDB" id="A0A1I7GMA1"/>
<proteinExistence type="predicted"/>
<reference evidence="2" key="1">
    <citation type="submission" date="2016-10" db="EMBL/GenBank/DDBJ databases">
        <authorList>
            <person name="Varghese N."/>
            <person name="Submissions S."/>
        </authorList>
    </citation>
    <scope>NUCLEOTIDE SEQUENCE [LARGE SCALE GENOMIC DNA]</scope>
    <source>
        <strain evidence="2">Nl14</strain>
    </source>
</reference>
<dbReference type="EMBL" id="FPBZ01000005">
    <property type="protein sequence ID" value="SFU49539.1"/>
    <property type="molecule type" value="Genomic_DNA"/>
</dbReference>
<name>A0A1I7GMA1_9PROT</name>
<protein>
    <submittedName>
        <fullName evidence="1">Uncharacterized protein</fullName>
    </submittedName>
</protein>
<dbReference type="RefSeq" id="WP_074974246.1">
    <property type="nucleotide sequence ID" value="NZ_FPBZ01000005.1"/>
</dbReference>
<dbReference type="OrthoDB" id="8565252at2"/>
<evidence type="ECO:0000313" key="2">
    <source>
        <dbReference type="Proteomes" id="UP000182649"/>
    </source>
</evidence>